<evidence type="ECO:0000259" key="1">
    <source>
        <dbReference type="Pfam" id="PF00534"/>
    </source>
</evidence>
<dbReference type="AlphaFoldDB" id="A0A969TW76"/>
<gene>
    <name evidence="2" type="ORF">HCN83_14530</name>
</gene>
<comment type="caution">
    <text evidence="2">The sequence shown here is derived from an EMBL/GenBank/DDBJ whole genome shotgun (WGS) entry which is preliminary data.</text>
</comment>
<dbReference type="EMBL" id="JAATHJ010000030">
    <property type="protein sequence ID" value="NJP38781.1"/>
    <property type="molecule type" value="Genomic_DNA"/>
</dbReference>
<dbReference type="Gene3D" id="3.40.50.2000">
    <property type="entry name" value="Glycogen Phosphorylase B"/>
    <property type="match status" value="2"/>
</dbReference>
<reference evidence="2 3" key="1">
    <citation type="submission" date="2020-03" db="EMBL/GenBank/DDBJ databases">
        <title>Assessment of the enzymatic potential of alkaline-tolerant lipase obtained from Bacillus luteus H11 (technogenic soil) for the bioremediation of saline soils contaminated with petroleum substances.</title>
        <authorList>
            <person name="Kalwasinska A."/>
        </authorList>
    </citation>
    <scope>NUCLEOTIDE SEQUENCE [LARGE SCALE GENOMIC DNA]</scope>
    <source>
        <strain evidence="2 3">H11</strain>
    </source>
</reference>
<proteinExistence type="predicted"/>
<dbReference type="Proteomes" id="UP000752012">
    <property type="component" value="Unassembled WGS sequence"/>
</dbReference>
<feature type="domain" description="Glycosyl transferase family 1" evidence="1">
    <location>
        <begin position="213"/>
        <end position="365"/>
    </location>
</feature>
<evidence type="ECO:0000313" key="2">
    <source>
        <dbReference type="EMBL" id="NJP38781.1"/>
    </source>
</evidence>
<evidence type="ECO:0000313" key="3">
    <source>
        <dbReference type="Proteomes" id="UP000752012"/>
    </source>
</evidence>
<dbReference type="Pfam" id="PF00534">
    <property type="entry name" value="Glycos_transf_1"/>
    <property type="match status" value="1"/>
</dbReference>
<dbReference type="SUPFAM" id="SSF53756">
    <property type="entry name" value="UDP-Glycosyltransferase/glycogen phosphorylase"/>
    <property type="match status" value="1"/>
</dbReference>
<protein>
    <submittedName>
        <fullName evidence="2">Glycosyltransferase</fullName>
    </submittedName>
</protein>
<keyword evidence="3" id="KW-1185">Reference proteome</keyword>
<name>A0A969TW76_9BACI</name>
<dbReference type="PANTHER" id="PTHR12526:SF630">
    <property type="entry name" value="GLYCOSYLTRANSFERASE"/>
    <property type="match status" value="1"/>
</dbReference>
<sequence length="402" mass="45386">MRIHITIESLECAGAEKSLITFLNLIDYSIHTVDLQLITKGGPLEKMVPAEVHVLSELEYVAKCRTSAGAMLKENLSMGSDRIRYSMLIRHPKADNRRKARYFWQTAAKHIPINQQHYDVAIAYSQGIPTFYAAEKVRANSKLAWVNVSYELNKKETQFQRVFYEKMNQVIAVSESAKEIFSSNQLIDPEKIVIFEDILDAGLIRSLAAEASPKLKGNVKIVTIGRLARQKGYDRLIETAAILKNKQIDFDWYVLGKGPLEIEIKDMAKEYGVNDNIHFLGVKDNPYPYLKQADVYVQTSSFEGYGIAIAEARTLGVPVVTTPFDAVHQQMRHMKNGVISAFEPEKLAEDISKLINNKELRQHISIAQINETSVDGDLKQKVNDLLEQKGGYSVEKNTIPIN</sequence>
<dbReference type="GO" id="GO:0016757">
    <property type="term" value="F:glycosyltransferase activity"/>
    <property type="evidence" value="ECO:0007669"/>
    <property type="project" value="InterPro"/>
</dbReference>
<accession>A0A969TW76</accession>
<organism evidence="2 3">
    <name type="scientific">Alkalicoccus luteus</name>
    <dbReference type="NCBI Taxonomy" id="1237094"/>
    <lineage>
        <taxon>Bacteria</taxon>
        <taxon>Bacillati</taxon>
        <taxon>Bacillota</taxon>
        <taxon>Bacilli</taxon>
        <taxon>Bacillales</taxon>
        <taxon>Bacillaceae</taxon>
        <taxon>Alkalicoccus</taxon>
    </lineage>
</organism>
<dbReference type="InterPro" id="IPR001296">
    <property type="entry name" value="Glyco_trans_1"/>
</dbReference>
<dbReference type="CDD" id="cd03811">
    <property type="entry name" value="GT4_GT28_WabH-like"/>
    <property type="match status" value="1"/>
</dbReference>
<dbReference type="PANTHER" id="PTHR12526">
    <property type="entry name" value="GLYCOSYLTRANSFERASE"/>
    <property type="match status" value="1"/>
</dbReference>
<dbReference type="RefSeq" id="WP_168008601.1">
    <property type="nucleotide sequence ID" value="NZ_JAATHJ010000030.1"/>
</dbReference>